<protein>
    <submittedName>
        <fullName evidence="1">Uncharacterized protein</fullName>
    </submittedName>
</protein>
<reference evidence="1" key="1">
    <citation type="journal article" date="2021" name="Proc. Natl. Acad. Sci. U.S.A.">
        <title>A Catalog of Tens of Thousands of Viruses from Human Metagenomes Reveals Hidden Associations with Chronic Diseases.</title>
        <authorList>
            <person name="Tisza M.J."/>
            <person name="Buck C.B."/>
        </authorList>
    </citation>
    <scope>NUCLEOTIDE SEQUENCE</scope>
    <source>
        <strain evidence="1">CtYh54</strain>
    </source>
</reference>
<accession>A0A8S5MEC6</accession>
<organism evidence="1">
    <name type="scientific">Siphoviridae sp. ctYh54</name>
    <dbReference type="NCBI Taxonomy" id="2826379"/>
    <lineage>
        <taxon>Viruses</taxon>
        <taxon>Duplodnaviria</taxon>
        <taxon>Heunggongvirae</taxon>
        <taxon>Uroviricota</taxon>
        <taxon>Caudoviricetes</taxon>
    </lineage>
</organism>
<dbReference type="EMBL" id="BK014884">
    <property type="protein sequence ID" value="DAD80598.1"/>
    <property type="molecule type" value="Genomic_DNA"/>
</dbReference>
<name>A0A8S5MEC6_9CAUD</name>
<proteinExistence type="predicted"/>
<sequence length="288" mass="33422">MQISFAARGVLNKLNEKLSNINFLFAEFYDFERGLDPYFKRRLSQVPMDIRGKDWISIMWSRDPQKPSWNNRQYSVTLNTSSLYAQATDARFIYCSIVFSYISNSMTYLEKCEKQFFKYVPDGFSVLFDNTPYSEWHAKKQIQVGWKRLSRIYNGYVYVCTKAGITGSTEPRWTASGEIQDGTVIWKPTEPDRLKVQFDEVAYSGIQPFGLDENDSLCKLDIGGRMFLPILLGDIDPDTGDLDPDDPNNNFYPRILYPRGDISTVDAFPEYEEYVTPTPEYWRKKLGS</sequence>
<evidence type="ECO:0000313" key="1">
    <source>
        <dbReference type="EMBL" id="DAD80598.1"/>
    </source>
</evidence>